<dbReference type="GO" id="GO:0047429">
    <property type="term" value="F:nucleoside triphosphate diphosphatase activity"/>
    <property type="evidence" value="ECO:0007669"/>
    <property type="project" value="InterPro"/>
</dbReference>
<name>A0A7M2WWW7_9BACT</name>
<dbReference type="PIRSF" id="PIRSF029826">
    <property type="entry name" value="UCP029826_pph"/>
    <property type="match status" value="1"/>
</dbReference>
<dbReference type="Gene3D" id="1.10.287.1080">
    <property type="entry name" value="MazG-like"/>
    <property type="match status" value="1"/>
</dbReference>
<dbReference type="InterPro" id="IPR052555">
    <property type="entry name" value="dCTP_Pyrophosphatase"/>
</dbReference>
<dbReference type="PANTHER" id="PTHR46523:SF1">
    <property type="entry name" value="DCTP PYROPHOSPHATASE 1"/>
    <property type="match status" value="1"/>
</dbReference>
<dbReference type="Proteomes" id="UP000593765">
    <property type="component" value="Chromosome"/>
</dbReference>
<proteinExistence type="predicted"/>
<evidence type="ECO:0000313" key="2">
    <source>
        <dbReference type="Proteomes" id="UP000593765"/>
    </source>
</evidence>
<dbReference type="KEGG" id="hbs:IPV69_26475"/>
<dbReference type="AlphaFoldDB" id="A0A7M2WWW7"/>
<reference evidence="1 2" key="1">
    <citation type="submission" date="2020-10" db="EMBL/GenBank/DDBJ databases">
        <title>Wide distribution of Phycisphaera-like planctomycetes from WD2101 soil group in peatlands and genome analysis of the first cultivated representative.</title>
        <authorList>
            <person name="Dedysh S.N."/>
            <person name="Beletsky A.V."/>
            <person name="Ivanova A."/>
            <person name="Kulichevskaya I.S."/>
            <person name="Suzina N.E."/>
            <person name="Philippov D.A."/>
            <person name="Rakitin A.L."/>
            <person name="Mardanov A.V."/>
            <person name="Ravin N.V."/>
        </authorList>
    </citation>
    <scope>NUCLEOTIDE SEQUENCE [LARGE SCALE GENOMIC DNA]</scope>
    <source>
        <strain evidence="1 2">M1803</strain>
    </source>
</reference>
<protein>
    <submittedName>
        <fullName evidence="1">Nucleotide pyrophosphohydrolase</fullName>
    </submittedName>
</protein>
<dbReference type="GO" id="GO:0009143">
    <property type="term" value="P:nucleoside triphosphate catabolic process"/>
    <property type="evidence" value="ECO:0007669"/>
    <property type="project" value="InterPro"/>
</dbReference>
<evidence type="ECO:0000313" key="1">
    <source>
        <dbReference type="EMBL" id="QOV89692.1"/>
    </source>
</evidence>
<gene>
    <name evidence="1" type="ORF">IPV69_26475</name>
</gene>
<dbReference type="RefSeq" id="WP_206292745.1">
    <property type="nucleotide sequence ID" value="NZ_CP063458.1"/>
</dbReference>
<keyword evidence="2" id="KW-1185">Reference proteome</keyword>
<dbReference type="EMBL" id="CP063458">
    <property type="protein sequence ID" value="QOV89692.1"/>
    <property type="molecule type" value="Genomic_DNA"/>
</dbReference>
<sequence length="117" mass="13163">MSDTPLAELTARVLRHRDERDWAQFHTPKELAISLAVEASELLALMQWQTGEALTRAVTNKRDKIVDELADVLHSTLLLAADLKIDLAEALKQKLAKDALKYPVEKSKGRAVKYDEL</sequence>
<organism evidence="1 2">
    <name type="scientific">Humisphaera borealis</name>
    <dbReference type="NCBI Taxonomy" id="2807512"/>
    <lineage>
        <taxon>Bacteria</taxon>
        <taxon>Pseudomonadati</taxon>
        <taxon>Planctomycetota</taxon>
        <taxon>Phycisphaerae</taxon>
        <taxon>Tepidisphaerales</taxon>
        <taxon>Tepidisphaeraceae</taxon>
        <taxon>Humisphaera</taxon>
    </lineage>
</organism>
<dbReference type="SUPFAM" id="SSF101386">
    <property type="entry name" value="all-alpha NTP pyrophosphatases"/>
    <property type="match status" value="1"/>
</dbReference>
<dbReference type="CDD" id="cd11537">
    <property type="entry name" value="NTP-PPase_RS21-C6_like"/>
    <property type="match status" value="1"/>
</dbReference>
<dbReference type="InterPro" id="IPR025984">
    <property type="entry name" value="DCTPP"/>
</dbReference>
<dbReference type="Pfam" id="PF12643">
    <property type="entry name" value="MazG-like"/>
    <property type="match status" value="1"/>
</dbReference>
<dbReference type="PANTHER" id="PTHR46523">
    <property type="entry name" value="DCTP PYROPHOSPHATASE 1"/>
    <property type="match status" value="1"/>
</dbReference>
<accession>A0A7M2WWW7</accession>